<reference evidence="2" key="2">
    <citation type="submission" date="2025-08" db="UniProtKB">
        <authorList>
            <consortium name="Ensembl"/>
        </authorList>
    </citation>
    <scope>IDENTIFICATION</scope>
</reference>
<evidence type="ECO:0000313" key="3">
    <source>
        <dbReference type="Proteomes" id="UP000002280"/>
    </source>
</evidence>
<name>A0A5F8HAK6_MONDO</name>
<dbReference type="InParanoid" id="A0A5F8HAK6"/>
<dbReference type="InterPro" id="IPR001806">
    <property type="entry name" value="Small_GTPase"/>
</dbReference>
<dbReference type="Pfam" id="PF00071">
    <property type="entry name" value="Ras"/>
    <property type="match status" value="1"/>
</dbReference>
<dbReference type="STRING" id="13616.ENSMODP00000056639"/>
<dbReference type="PRINTS" id="PR00449">
    <property type="entry name" value="RASTRNSFRMNG"/>
</dbReference>
<accession>A0A5F8HAK6</accession>
<sequence>VVGDGILLGRQKGCEPWRPSGSTNSRLIVICDSALGKSCLLHHFTQDRFPGMLSPDGDPMVGGKRINLWLWDMAEQDRFGSVTRSYYLNSVERLACVLHIYVHIYDKIF</sequence>
<reference evidence="2" key="3">
    <citation type="submission" date="2025-09" db="UniProtKB">
        <authorList>
            <consortium name="Ensembl"/>
        </authorList>
    </citation>
    <scope>IDENTIFICATION</scope>
</reference>
<evidence type="ECO:0000256" key="1">
    <source>
        <dbReference type="ARBA" id="ARBA00022741"/>
    </source>
</evidence>
<proteinExistence type="predicted"/>
<dbReference type="GO" id="GO:0003924">
    <property type="term" value="F:GTPase activity"/>
    <property type="evidence" value="ECO:0007669"/>
    <property type="project" value="InterPro"/>
</dbReference>
<keyword evidence="3" id="KW-1185">Reference proteome</keyword>
<evidence type="ECO:0000313" key="2">
    <source>
        <dbReference type="Ensembl" id="ENSMODP00000056639.1"/>
    </source>
</evidence>
<protein>
    <submittedName>
        <fullName evidence="2">Uncharacterized protein</fullName>
    </submittedName>
</protein>
<dbReference type="Ensembl" id="ENSMODT00000086948.1">
    <property type="protein sequence ID" value="ENSMODP00000056639.1"/>
    <property type="gene ID" value="ENSMODG00000039285.1"/>
</dbReference>
<keyword evidence="1" id="KW-0547">Nucleotide-binding</keyword>
<dbReference type="AlphaFoldDB" id="A0A5F8HAK6"/>
<dbReference type="Proteomes" id="UP000002280">
    <property type="component" value="Chromosome 4"/>
</dbReference>
<reference evidence="2 3" key="1">
    <citation type="journal article" date="2007" name="Nature">
        <title>Genome of the marsupial Monodelphis domestica reveals innovation in non-coding sequences.</title>
        <authorList>
            <person name="Mikkelsen T.S."/>
            <person name="Wakefield M.J."/>
            <person name="Aken B."/>
            <person name="Amemiya C.T."/>
            <person name="Chang J.L."/>
            <person name="Duke S."/>
            <person name="Garber M."/>
            <person name="Gentles A.J."/>
            <person name="Goodstadt L."/>
            <person name="Heger A."/>
            <person name="Jurka J."/>
            <person name="Kamal M."/>
            <person name="Mauceli E."/>
            <person name="Searle S.M."/>
            <person name="Sharpe T."/>
            <person name="Baker M.L."/>
            <person name="Batzer M.A."/>
            <person name="Benos P.V."/>
            <person name="Belov K."/>
            <person name="Clamp M."/>
            <person name="Cook A."/>
            <person name="Cuff J."/>
            <person name="Das R."/>
            <person name="Davidow L."/>
            <person name="Deakin J.E."/>
            <person name="Fazzari M.J."/>
            <person name="Glass J.L."/>
            <person name="Grabherr M."/>
            <person name="Greally J.M."/>
            <person name="Gu W."/>
            <person name="Hore T.A."/>
            <person name="Huttley G.A."/>
            <person name="Kleber M."/>
            <person name="Jirtle R.L."/>
            <person name="Koina E."/>
            <person name="Lee J.T."/>
            <person name="Mahony S."/>
            <person name="Marra M.A."/>
            <person name="Miller R.D."/>
            <person name="Nicholls R.D."/>
            <person name="Oda M."/>
            <person name="Papenfuss A.T."/>
            <person name="Parra Z.E."/>
            <person name="Pollock D.D."/>
            <person name="Ray D.A."/>
            <person name="Schein J.E."/>
            <person name="Speed T.P."/>
            <person name="Thompson K."/>
            <person name="VandeBerg J.L."/>
            <person name="Wade C.M."/>
            <person name="Walker J.A."/>
            <person name="Waters P.D."/>
            <person name="Webber C."/>
            <person name="Weidman J.R."/>
            <person name="Xie X."/>
            <person name="Zody M.C."/>
            <person name="Baldwin J."/>
            <person name="Abdouelleil A."/>
            <person name="Abdulkadir J."/>
            <person name="Abebe A."/>
            <person name="Abera B."/>
            <person name="Abreu J."/>
            <person name="Acer S.C."/>
            <person name="Aftuck L."/>
            <person name="Alexander A."/>
            <person name="An P."/>
            <person name="Anderson E."/>
            <person name="Anderson S."/>
            <person name="Arachi H."/>
            <person name="Azer M."/>
            <person name="Bachantsang P."/>
            <person name="Barry A."/>
            <person name="Bayul T."/>
            <person name="Berlin A."/>
            <person name="Bessette D."/>
            <person name="Bloom T."/>
            <person name="Bloom T."/>
            <person name="Boguslavskiy L."/>
            <person name="Bonnet C."/>
            <person name="Boukhgalter B."/>
            <person name="Bourzgui I."/>
            <person name="Brown A."/>
            <person name="Cahill P."/>
            <person name="Channer S."/>
            <person name="Cheshatsang Y."/>
            <person name="Chuda L."/>
            <person name="Citroen M."/>
            <person name="Collymore A."/>
            <person name="Cooke P."/>
            <person name="Costello M."/>
            <person name="D'Aco K."/>
            <person name="Daza R."/>
            <person name="De Haan G."/>
            <person name="DeGray S."/>
            <person name="DeMaso C."/>
            <person name="Dhargay N."/>
            <person name="Dooley K."/>
            <person name="Dooley E."/>
            <person name="Doricent M."/>
            <person name="Dorje P."/>
            <person name="Dorjee K."/>
            <person name="Dupes A."/>
            <person name="Elong R."/>
            <person name="Falk J."/>
            <person name="Farina A."/>
            <person name="Faro S."/>
            <person name="Ferguson D."/>
            <person name="Fisher S."/>
            <person name="Foley C.D."/>
            <person name="Franke A."/>
            <person name="Friedrich D."/>
            <person name="Gadbois L."/>
            <person name="Gearin G."/>
            <person name="Gearin C.R."/>
            <person name="Giannoukos G."/>
            <person name="Goode T."/>
            <person name="Graham J."/>
            <person name="Grandbois E."/>
            <person name="Grewal S."/>
            <person name="Gyaltsen K."/>
            <person name="Hafez N."/>
            <person name="Hagos B."/>
            <person name="Hall J."/>
            <person name="Henson C."/>
            <person name="Hollinger A."/>
            <person name="Honan T."/>
            <person name="Huard M.D."/>
            <person name="Hughes L."/>
            <person name="Hurhula B."/>
            <person name="Husby M.E."/>
            <person name="Kamat A."/>
            <person name="Kanga B."/>
            <person name="Kashin S."/>
            <person name="Khazanovich D."/>
            <person name="Kisner P."/>
            <person name="Lance K."/>
            <person name="Lara M."/>
            <person name="Lee W."/>
            <person name="Lennon N."/>
            <person name="Letendre F."/>
            <person name="LeVine R."/>
            <person name="Lipovsky A."/>
            <person name="Liu X."/>
            <person name="Liu J."/>
            <person name="Liu S."/>
            <person name="Lokyitsang T."/>
            <person name="Lokyitsang Y."/>
            <person name="Lubonja R."/>
            <person name="Lui A."/>
            <person name="MacDonald P."/>
            <person name="Magnisalis V."/>
            <person name="Maru K."/>
            <person name="Matthews C."/>
            <person name="McCusker W."/>
            <person name="McDonough S."/>
            <person name="Mehta T."/>
            <person name="Meldrim J."/>
            <person name="Meneus L."/>
            <person name="Mihai O."/>
            <person name="Mihalev A."/>
            <person name="Mihova T."/>
            <person name="Mittelman R."/>
            <person name="Mlenga V."/>
            <person name="Montmayeur A."/>
            <person name="Mulrain L."/>
            <person name="Navidi A."/>
            <person name="Naylor J."/>
            <person name="Negash T."/>
            <person name="Nguyen T."/>
            <person name="Nguyen N."/>
            <person name="Nicol R."/>
            <person name="Norbu C."/>
            <person name="Norbu N."/>
            <person name="Novod N."/>
            <person name="O'Neill B."/>
            <person name="Osman S."/>
            <person name="Markiewicz E."/>
            <person name="Oyono O.L."/>
            <person name="Patti C."/>
            <person name="Phunkhang P."/>
            <person name="Pierre F."/>
            <person name="Priest M."/>
            <person name="Raghuraman S."/>
            <person name="Rege F."/>
            <person name="Reyes R."/>
            <person name="Rise C."/>
            <person name="Rogov P."/>
            <person name="Ross K."/>
            <person name="Ryan E."/>
            <person name="Settipalli S."/>
            <person name="Shea T."/>
            <person name="Sherpa N."/>
            <person name="Shi L."/>
            <person name="Shih D."/>
            <person name="Sparrow T."/>
            <person name="Spaulding J."/>
            <person name="Stalker J."/>
            <person name="Stange-Thomann N."/>
            <person name="Stavropoulos S."/>
            <person name="Stone C."/>
            <person name="Strader C."/>
            <person name="Tesfaye S."/>
            <person name="Thomson T."/>
            <person name="Thoulutsang Y."/>
            <person name="Thoulutsang D."/>
            <person name="Topham K."/>
            <person name="Topping I."/>
            <person name="Tsamla T."/>
            <person name="Vassiliev H."/>
            <person name="Vo A."/>
            <person name="Wangchuk T."/>
            <person name="Wangdi T."/>
            <person name="Weiand M."/>
            <person name="Wilkinson J."/>
            <person name="Wilson A."/>
            <person name="Yadav S."/>
            <person name="Young G."/>
            <person name="Yu Q."/>
            <person name="Zembek L."/>
            <person name="Zhong D."/>
            <person name="Zimmer A."/>
            <person name="Zwirko Z."/>
            <person name="Jaffe D.B."/>
            <person name="Alvarez P."/>
            <person name="Brockman W."/>
            <person name="Butler J."/>
            <person name="Chin C."/>
            <person name="Gnerre S."/>
            <person name="MacCallum I."/>
            <person name="Graves J.A."/>
            <person name="Ponting C.P."/>
            <person name="Breen M."/>
            <person name="Samollow P.B."/>
            <person name="Lander E.S."/>
            <person name="Lindblad-Toh K."/>
        </authorList>
    </citation>
    <scope>NUCLEOTIDE SEQUENCE [LARGE SCALE GENOMIC DNA]</scope>
</reference>
<organism evidence="2 3">
    <name type="scientific">Monodelphis domestica</name>
    <name type="common">Gray short-tailed opossum</name>
    <dbReference type="NCBI Taxonomy" id="13616"/>
    <lineage>
        <taxon>Eukaryota</taxon>
        <taxon>Metazoa</taxon>
        <taxon>Chordata</taxon>
        <taxon>Craniata</taxon>
        <taxon>Vertebrata</taxon>
        <taxon>Euteleostomi</taxon>
        <taxon>Mammalia</taxon>
        <taxon>Metatheria</taxon>
        <taxon>Didelphimorphia</taxon>
        <taxon>Didelphidae</taxon>
        <taxon>Monodelphis</taxon>
    </lineage>
</organism>
<dbReference type="Gene3D" id="3.40.50.300">
    <property type="entry name" value="P-loop containing nucleotide triphosphate hydrolases"/>
    <property type="match status" value="1"/>
</dbReference>
<dbReference type="GO" id="GO:0005525">
    <property type="term" value="F:GTP binding"/>
    <property type="evidence" value="ECO:0007669"/>
    <property type="project" value="InterPro"/>
</dbReference>
<dbReference type="Bgee" id="ENSMODG00000039285">
    <property type="expression patterns" value="Expressed in extraembryonic membrane and 1 other cell type or tissue"/>
</dbReference>
<dbReference type="SUPFAM" id="SSF52540">
    <property type="entry name" value="P-loop containing nucleoside triphosphate hydrolases"/>
    <property type="match status" value="1"/>
</dbReference>
<dbReference type="InterPro" id="IPR027417">
    <property type="entry name" value="P-loop_NTPase"/>
</dbReference>